<accession>A0ABV0UTV3</accession>
<organism evidence="1 2">
    <name type="scientific">Ilyodon furcidens</name>
    <name type="common">goldbreast splitfin</name>
    <dbReference type="NCBI Taxonomy" id="33524"/>
    <lineage>
        <taxon>Eukaryota</taxon>
        <taxon>Metazoa</taxon>
        <taxon>Chordata</taxon>
        <taxon>Craniata</taxon>
        <taxon>Vertebrata</taxon>
        <taxon>Euteleostomi</taxon>
        <taxon>Actinopterygii</taxon>
        <taxon>Neopterygii</taxon>
        <taxon>Teleostei</taxon>
        <taxon>Neoteleostei</taxon>
        <taxon>Acanthomorphata</taxon>
        <taxon>Ovalentaria</taxon>
        <taxon>Atherinomorphae</taxon>
        <taxon>Cyprinodontiformes</taxon>
        <taxon>Goodeidae</taxon>
        <taxon>Ilyodon</taxon>
    </lineage>
</organism>
<evidence type="ECO:0000313" key="1">
    <source>
        <dbReference type="EMBL" id="MEQ2248214.1"/>
    </source>
</evidence>
<proteinExistence type="predicted"/>
<comment type="caution">
    <text evidence="1">The sequence shown here is derived from an EMBL/GenBank/DDBJ whole genome shotgun (WGS) entry which is preliminary data.</text>
</comment>
<protein>
    <submittedName>
        <fullName evidence="1">Uncharacterized protein</fullName>
    </submittedName>
</protein>
<sequence length="82" mass="8708">MIPAGFSSGLFSFNKKMKLQLGAARQERLPRRSEVTICSELQEPPRPSAGTQRTDQAIRWNGNVKTAAAAICGTGTASGEGT</sequence>
<evidence type="ECO:0000313" key="2">
    <source>
        <dbReference type="Proteomes" id="UP001482620"/>
    </source>
</evidence>
<keyword evidence="2" id="KW-1185">Reference proteome</keyword>
<dbReference type="EMBL" id="JAHRIQ010082681">
    <property type="protein sequence ID" value="MEQ2248214.1"/>
    <property type="molecule type" value="Genomic_DNA"/>
</dbReference>
<reference evidence="1 2" key="1">
    <citation type="submission" date="2021-06" db="EMBL/GenBank/DDBJ databases">
        <authorList>
            <person name="Palmer J.M."/>
        </authorList>
    </citation>
    <scope>NUCLEOTIDE SEQUENCE [LARGE SCALE GENOMIC DNA]</scope>
    <source>
        <strain evidence="2">if_2019</strain>
        <tissue evidence="1">Muscle</tissue>
    </source>
</reference>
<name>A0ABV0UTV3_9TELE</name>
<dbReference type="Proteomes" id="UP001482620">
    <property type="component" value="Unassembled WGS sequence"/>
</dbReference>
<gene>
    <name evidence="1" type="ORF">ILYODFUR_017060</name>
</gene>